<comment type="caution">
    <text evidence="4">The sequence shown here is derived from an EMBL/GenBank/DDBJ whole genome shotgun (WGS) entry which is preliminary data.</text>
</comment>
<feature type="compositionally biased region" description="Basic residues" evidence="2">
    <location>
        <begin position="310"/>
        <end position="321"/>
    </location>
</feature>
<accession>A0AA39N5M5</accession>
<organism evidence="4 5">
    <name type="scientific">Armillaria tabescens</name>
    <name type="common">Ringless honey mushroom</name>
    <name type="synonym">Agaricus tabescens</name>
    <dbReference type="NCBI Taxonomy" id="1929756"/>
    <lineage>
        <taxon>Eukaryota</taxon>
        <taxon>Fungi</taxon>
        <taxon>Dikarya</taxon>
        <taxon>Basidiomycota</taxon>
        <taxon>Agaricomycotina</taxon>
        <taxon>Agaricomycetes</taxon>
        <taxon>Agaricomycetidae</taxon>
        <taxon>Agaricales</taxon>
        <taxon>Marasmiineae</taxon>
        <taxon>Physalacriaceae</taxon>
        <taxon>Desarmillaria</taxon>
    </lineage>
</organism>
<feature type="region of interest" description="Disordered" evidence="2">
    <location>
        <begin position="289"/>
        <end position="321"/>
    </location>
</feature>
<dbReference type="Gene3D" id="3.40.50.1460">
    <property type="match status" value="1"/>
</dbReference>
<evidence type="ECO:0000313" key="4">
    <source>
        <dbReference type="EMBL" id="KAK0458343.1"/>
    </source>
</evidence>
<dbReference type="GO" id="GO:0005737">
    <property type="term" value="C:cytoplasm"/>
    <property type="evidence" value="ECO:0007669"/>
    <property type="project" value="TreeGrafter"/>
</dbReference>
<dbReference type="InterPro" id="IPR011600">
    <property type="entry name" value="Pept_C14_caspase"/>
</dbReference>
<feature type="region of interest" description="Disordered" evidence="2">
    <location>
        <begin position="187"/>
        <end position="209"/>
    </location>
</feature>
<dbReference type="GO" id="GO:0006508">
    <property type="term" value="P:proteolysis"/>
    <property type="evidence" value="ECO:0007669"/>
    <property type="project" value="InterPro"/>
</dbReference>
<reference evidence="4" key="1">
    <citation type="submission" date="2023-06" db="EMBL/GenBank/DDBJ databases">
        <authorList>
            <consortium name="Lawrence Berkeley National Laboratory"/>
            <person name="Ahrendt S."/>
            <person name="Sahu N."/>
            <person name="Indic B."/>
            <person name="Wong-Bajracharya J."/>
            <person name="Merenyi Z."/>
            <person name="Ke H.-M."/>
            <person name="Monk M."/>
            <person name="Kocsube S."/>
            <person name="Drula E."/>
            <person name="Lipzen A."/>
            <person name="Balint B."/>
            <person name="Henrissat B."/>
            <person name="Andreopoulos B."/>
            <person name="Martin F.M."/>
            <person name="Harder C.B."/>
            <person name="Rigling D."/>
            <person name="Ford K.L."/>
            <person name="Foster G.D."/>
            <person name="Pangilinan J."/>
            <person name="Papanicolaou A."/>
            <person name="Barry K."/>
            <person name="LaButti K."/>
            <person name="Viragh M."/>
            <person name="Koriabine M."/>
            <person name="Yan M."/>
            <person name="Riley R."/>
            <person name="Champramary S."/>
            <person name="Plett K.L."/>
            <person name="Tsai I.J."/>
            <person name="Slot J."/>
            <person name="Sipos G."/>
            <person name="Plett J."/>
            <person name="Nagy L.G."/>
            <person name="Grigoriev I.V."/>
        </authorList>
    </citation>
    <scope>NUCLEOTIDE SEQUENCE</scope>
    <source>
        <strain evidence="4">CCBAS 213</strain>
    </source>
</reference>
<gene>
    <name evidence="4" type="ORF">EV420DRAFT_393237</name>
</gene>
<name>A0AA39N5M5_ARMTA</name>
<evidence type="ECO:0000256" key="2">
    <source>
        <dbReference type="SAM" id="MobiDB-lite"/>
    </source>
</evidence>
<dbReference type="Proteomes" id="UP001175211">
    <property type="component" value="Unassembled WGS sequence"/>
</dbReference>
<evidence type="ECO:0000256" key="1">
    <source>
        <dbReference type="ARBA" id="ARBA00009005"/>
    </source>
</evidence>
<dbReference type="PANTHER" id="PTHR48104">
    <property type="entry name" value="METACASPASE-4"/>
    <property type="match status" value="1"/>
</dbReference>
<dbReference type="GeneID" id="85365510"/>
<evidence type="ECO:0000313" key="5">
    <source>
        <dbReference type="Proteomes" id="UP001175211"/>
    </source>
</evidence>
<dbReference type="GO" id="GO:0004197">
    <property type="term" value="F:cysteine-type endopeptidase activity"/>
    <property type="evidence" value="ECO:0007669"/>
    <property type="project" value="InterPro"/>
</dbReference>
<sequence length="321" mass="35463">MGTTPPKDQLSPKPDHDSRFWAVLIGIDGYLDTPQLSGCVADANAMKEYLKGTLHVPNNHIECLLRPQDGECIGKDPTRENIINTLLALSTLKEKEKEISNIIIYFAGHGSIYLNSDYYDEGTIQYYGSSLALCPSDRGTPDNNGNGTIHDIGDRLINDILSEISEDVHITVILDCCHSSGITQGIPGAIEPGEEKRKAPLSGDTNGQRHTTRLQSTLEAMFQFDKGGPKCGDFQNRISDNWVPKMGSHVLLAACQGYQQAKEIKKEDVSRGVFTKALIEVLESKEWKEKELKGKTRQSPLGNVRTHNFGPRRSRLKTAEG</sequence>
<dbReference type="EMBL" id="JAUEPS010000018">
    <property type="protein sequence ID" value="KAK0458343.1"/>
    <property type="molecule type" value="Genomic_DNA"/>
</dbReference>
<dbReference type="PANTHER" id="PTHR48104:SF30">
    <property type="entry name" value="METACASPASE-1"/>
    <property type="match status" value="1"/>
</dbReference>
<comment type="similarity">
    <text evidence="1">Belongs to the peptidase C14B family.</text>
</comment>
<dbReference type="Pfam" id="PF00656">
    <property type="entry name" value="Peptidase_C14"/>
    <property type="match status" value="1"/>
</dbReference>
<proteinExistence type="inferred from homology"/>
<keyword evidence="5" id="KW-1185">Reference proteome</keyword>
<protein>
    <submittedName>
        <fullName evidence="4">Peptidase C14, caspase domain-containing protein</fullName>
    </submittedName>
</protein>
<evidence type="ECO:0000259" key="3">
    <source>
        <dbReference type="Pfam" id="PF00656"/>
    </source>
</evidence>
<feature type="domain" description="Peptidase C14 caspase" evidence="3">
    <location>
        <begin position="21"/>
        <end position="289"/>
    </location>
</feature>
<dbReference type="RefSeq" id="XP_060330631.1">
    <property type="nucleotide sequence ID" value="XM_060481962.1"/>
</dbReference>
<dbReference type="AlphaFoldDB" id="A0AA39N5M5"/>
<dbReference type="InterPro" id="IPR050452">
    <property type="entry name" value="Metacaspase"/>
</dbReference>